<evidence type="ECO:0008006" key="4">
    <source>
        <dbReference type="Google" id="ProtNLM"/>
    </source>
</evidence>
<reference evidence="2" key="1">
    <citation type="submission" date="2021-01" db="EMBL/GenBank/DDBJ databases">
        <authorList>
            <person name="Kaushik A."/>
        </authorList>
    </citation>
    <scope>NUCLEOTIDE SEQUENCE</scope>
    <source>
        <strain evidence="2">AG6-10EEA</strain>
    </source>
</reference>
<dbReference type="Proteomes" id="UP000663853">
    <property type="component" value="Unassembled WGS sequence"/>
</dbReference>
<dbReference type="PANTHER" id="PTHR37450:SF1">
    <property type="entry name" value="CIPC PROTEIN"/>
    <property type="match status" value="1"/>
</dbReference>
<feature type="region of interest" description="Disordered" evidence="1">
    <location>
        <begin position="109"/>
        <end position="129"/>
    </location>
</feature>
<protein>
    <recommendedName>
        <fullName evidence="4">Phosphoglycerate mutase family protein</fullName>
    </recommendedName>
</protein>
<evidence type="ECO:0000256" key="1">
    <source>
        <dbReference type="SAM" id="MobiDB-lite"/>
    </source>
</evidence>
<dbReference type="Pfam" id="PF12585">
    <property type="entry name" value="DUF3759"/>
    <property type="match status" value="1"/>
</dbReference>
<sequence length="129" mass="14331">MHRFPIPSTNYSHLVLLSTNMGWFSDDSSQAQAYDQFNNTNLQPHQADWVHELIAGAAAFEAAKAYENHVAENGQPADHATAKELLAGFTGAFVDREVETRGLDFIDRERAKSQAKEQAEGALSQQGYY</sequence>
<proteinExistence type="predicted"/>
<accession>A0A8H3BSU2</accession>
<dbReference type="InterPro" id="IPR022234">
    <property type="entry name" value="DUF3759"/>
</dbReference>
<dbReference type="AlphaFoldDB" id="A0A8H3BSU2"/>
<dbReference type="EMBL" id="CAJMXA010001564">
    <property type="protein sequence ID" value="CAE6464037.1"/>
    <property type="molecule type" value="Genomic_DNA"/>
</dbReference>
<feature type="compositionally biased region" description="Basic and acidic residues" evidence="1">
    <location>
        <begin position="109"/>
        <end position="119"/>
    </location>
</feature>
<evidence type="ECO:0000313" key="3">
    <source>
        <dbReference type="Proteomes" id="UP000663853"/>
    </source>
</evidence>
<evidence type="ECO:0000313" key="2">
    <source>
        <dbReference type="EMBL" id="CAE6464037.1"/>
    </source>
</evidence>
<organism evidence="2 3">
    <name type="scientific">Rhizoctonia solani</name>
    <dbReference type="NCBI Taxonomy" id="456999"/>
    <lineage>
        <taxon>Eukaryota</taxon>
        <taxon>Fungi</taxon>
        <taxon>Dikarya</taxon>
        <taxon>Basidiomycota</taxon>
        <taxon>Agaricomycotina</taxon>
        <taxon>Agaricomycetes</taxon>
        <taxon>Cantharellales</taxon>
        <taxon>Ceratobasidiaceae</taxon>
        <taxon>Rhizoctonia</taxon>
    </lineage>
</organism>
<name>A0A8H3BSU2_9AGAM</name>
<gene>
    <name evidence="2" type="ORF">RDB_LOCUS65475</name>
</gene>
<comment type="caution">
    <text evidence="2">The sequence shown here is derived from an EMBL/GenBank/DDBJ whole genome shotgun (WGS) entry which is preliminary data.</text>
</comment>
<dbReference type="PANTHER" id="PTHR37450">
    <property type="entry name" value="CIPC PROTEIN"/>
    <property type="match status" value="1"/>
</dbReference>